<dbReference type="Pfam" id="PF00264">
    <property type="entry name" value="Tyrosinase"/>
    <property type="match status" value="1"/>
</dbReference>
<feature type="domain" description="Tyrosinase copper-binding" evidence="3">
    <location>
        <begin position="316"/>
        <end position="327"/>
    </location>
</feature>
<dbReference type="PROSITE" id="PS00498">
    <property type="entry name" value="TYROSINASE_2"/>
    <property type="match status" value="1"/>
</dbReference>
<evidence type="ECO:0000256" key="2">
    <source>
        <dbReference type="ARBA" id="ARBA00023008"/>
    </source>
</evidence>
<dbReference type="STRING" id="1458985.BJP34_20610"/>
<reference evidence="5" key="1">
    <citation type="submission" date="2016-10" db="EMBL/GenBank/DDBJ databases">
        <title>Comparative genomics uncovers the prolific and rare metabolic potential of the cyanobacterial genus Moorea.</title>
        <authorList>
            <person name="Leao T."/>
            <person name="Castelao G."/>
            <person name="Korobeynikov A."/>
            <person name="Monroe E.A."/>
            <person name="Podell S."/>
            <person name="Glukhov E."/>
            <person name="Allen E."/>
            <person name="Gerwick W.H."/>
            <person name="Gerwick L."/>
        </authorList>
    </citation>
    <scope>NUCLEOTIDE SEQUENCE [LARGE SCALE GENOMIC DNA]</scope>
    <source>
        <strain evidence="5">PAL-8-15-08-1</strain>
    </source>
</reference>
<sequence length="589" mass="67754">MNFFSPFLRRVLIVFFVCVFLSVSTLTGEAVALVSEEATAGTSTITRDPHIRYSATSPQGKENLKSFQQALNVMRDMDCTDPRSWYYQGAIHWVPTKPENISGITQENPLCPYYSEFSDSDPATSKLLESWNNCTHDKNQAGVDPKIHFLPWHRLYLHHFEKIVRDLSEDPNFSLPYWDYISYSDTEVPDQERLEMPLEFYEPNIEYDPDPAGNSLYESGRACDLNMGEPISDNFAVADLVNAVEDLNREQIFEEFSNAIEQAPHNRMHKYIGGGEMEPDEADDCNIFNRIYNRDLKDDQTPQLGLMRSIPSAGFDPIFWLHHANIDRLWSQWTNKKDIYVAPEELQKVSWPYQFFEPDGEVIGYTMDEVVEAVYSMDYDYDDGYRLTWNIPATYNLDLQGIANQRPKKPLKKLLGFKLAQKALGGSAQEFTLRLRLGSSLRDKLKEILLPNEPNEKSSLQLKDIIKSASQERLSKLNFILEVNVIYTGEPEGTYSVYLNLPKDEKTKKTAIADIDTYFLGNISFFVLSSDRQTSKTFQFEISDELLRQIEMLDEDEFDPDSISISIRKKGRPVNDDIIVDSIAIYSRD</sequence>
<dbReference type="SUPFAM" id="SSF48056">
    <property type="entry name" value="Di-copper centre-containing domain"/>
    <property type="match status" value="1"/>
</dbReference>
<dbReference type="Gene3D" id="1.10.1280.10">
    <property type="entry name" value="Di-copper center containing domain from catechol oxidase"/>
    <property type="match status" value="1"/>
</dbReference>
<dbReference type="PANTHER" id="PTHR11474">
    <property type="entry name" value="TYROSINASE FAMILY MEMBER"/>
    <property type="match status" value="1"/>
</dbReference>
<keyword evidence="2" id="KW-0186">Copper</keyword>
<dbReference type="InterPro" id="IPR050316">
    <property type="entry name" value="Tyrosinase/Hemocyanin"/>
</dbReference>
<organism evidence="4 5">
    <name type="scientific">Moorena producens PAL-8-15-08-1</name>
    <dbReference type="NCBI Taxonomy" id="1458985"/>
    <lineage>
        <taxon>Bacteria</taxon>
        <taxon>Bacillati</taxon>
        <taxon>Cyanobacteriota</taxon>
        <taxon>Cyanophyceae</taxon>
        <taxon>Coleofasciculales</taxon>
        <taxon>Coleofasciculaceae</taxon>
        <taxon>Moorena</taxon>
    </lineage>
</organism>
<proteinExistence type="predicted"/>
<dbReference type="KEGG" id="mpro:BJP34_20610"/>
<dbReference type="GO" id="GO:0046872">
    <property type="term" value="F:metal ion binding"/>
    <property type="evidence" value="ECO:0007669"/>
    <property type="project" value="UniProtKB-KW"/>
</dbReference>
<dbReference type="InterPro" id="IPR008922">
    <property type="entry name" value="Di-copper_centre_dom_sf"/>
</dbReference>
<gene>
    <name evidence="4" type="ORF">BJP34_20610</name>
</gene>
<dbReference type="EMBL" id="CP017599">
    <property type="protein sequence ID" value="AOX01525.1"/>
    <property type="molecule type" value="Genomic_DNA"/>
</dbReference>
<protein>
    <recommendedName>
        <fullName evidence="3">Tyrosinase copper-binding domain-containing protein</fullName>
    </recommendedName>
</protein>
<evidence type="ECO:0000313" key="5">
    <source>
        <dbReference type="Proteomes" id="UP000177870"/>
    </source>
</evidence>
<evidence type="ECO:0000256" key="1">
    <source>
        <dbReference type="ARBA" id="ARBA00022723"/>
    </source>
</evidence>
<evidence type="ECO:0000259" key="3">
    <source>
        <dbReference type="PROSITE" id="PS00498"/>
    </source>
</evidence>
<accession>A0A1D8TVF9</accession>
<dbReference type="PRINTS" id="PR00092">
    <property type="entry name" value="TYROSINASE"/>
</dbReference>
<keyword evidence="1" id="KW-0479">Metal-binding</keyword>
<evidence type="ECO:0000313" key="4">
    <source>
        <dbReference type="EMBL" id="AOX01525.1"/>
    </source>
</evidence>
<dbReference type="Proteomes" id="UP000177870">
    <property type="component" value="Chromosome"/>
</dbReference>
<dbReference type="InterPro" id="IPR002227">
    <property type="entry name" value="Tyrosinase_Cu-bd"/>
</dbReference>
<name>A0A1D8TVF9_9CYAN</name>
<dbReference type="AlphaFoldDB" id="A0A1D8TVF9"/>
<dbReference type="GO" id="GO:0016491">
    <property type="term" value="F:oxidoreductase activity"/>
    <property type="evidence" value="ECO:0007669"/>
    <property type="project" value="InterPro"/>
</dbReference>
<dbReference type="PANTHER" id="PTHR11474:SF76">
    <property type="entry name" value="SHKT DOMAIN-CONTAINING PROTEIN"/>
    <property type="match status" value="1"/>
</dbReference>